<keyword evidence="1" id="KW-0472">Membrane</keyword>
<evidence type="ECO:0000313" key="3">
    <source>
        <dbReference type="Proteomes" id="UP000215616"/>
    </source>
</evidence>
<evidence type="ECO:0000256" key="1">
    <source>
        <dbReference type="SAM" id="Phobius"/>
    </source>
</evidence>
<dbReference type="Proteomes" id="UP000215616">
    <property type="component" value="Unassembled WGS sequence"/>
</dbReference>
<evidence type="ECO:0000313" key="2">
    <source>
        <dbReference type="EMBL" id="OYW98791.1"/>
    </source>
</evidence>
<feature type="transmembrane region" description="Helical" evidence="1">
    <location>
        <begin position="33"/>
        <end position="54"/>
    </location>
</feature>
<keyword evidence="1" id="KW-0812">Transmembrane</keyword>
<name>A0A258CUL8_CAUVI</name>
<dbReference type="EMBL" id="NCDQ01000464">
    <property type="protein sequence ID" value="OYW98791.1"/>
    <property type="molecule type" value="Genomic_DNA"/>
</dbReference>
<accession>A0A258CUL8</accession>
<gene>
    <name evidence="2" type="ORF">B7Z12_19200</name>
</gene>
<comment type="caution">
    <text evidence="2">The sequence shown here is derived from an EMBL/GenBank/DDBJ whole genome shotgun (WGS) entry which is preliminary data.</text>
</comment>
<proteinExistence type="predicted"/>
<dbReference type="AlphaFoldDB" id="A0A258CUL8"/>
<protein>
    <submittedName>
        <fullName evidence="2">Uncharacterized protein</fullName>
    </submittedName>
</protein>
<sequence length="94" mass="9674">MVRTCDDRAQGGVFAVWVGLGRRLIVPWGGWRVWVALAGAVLMALAGGLAGVAIGMDELAAPRVGGPRLRVSPQVQVTSGSLSRDAHPIGGKAC</sequence>
<organism evidence="2 3">
    <name type="scientific">Caulobacter vibrioides</name>
    <name type="common">Caulobacter crescentus</name>
    <dbReference type="NCBI Taxonomy" id="155892"/>
    <lineage>
        <taxon>Bacteria</taxon>
        <taxon>Pseudomonadati</taxon>
        <taxon>Pseudomonadota</taxon>
        <taxon>Alphaproteobacteria</taxon>
        <taxon>Caulobacterales</taxon>
        <taxon>Caulobacteraceae</taxon>
        <taxon>Caulobacter</taxon>
    </lineage>
</organism>
<reference evidence="2 3" key="1">
    <citation type="submission" date="2017-03" db="EMBL/GenBank/DDBJ databases">
        <title>Lifting the veil on microbial sulfur biogeochemistry in mining wastewaters.</title>
        <authorList>
            <person name="Kantor R.S."/>
            <person name="Colenbrander Nelson T."/>
            <person name="Marshall S."/>
            <person name="Bennett D."/>
            <person name="Apte S."/>
            <person name="Camacho D."/>
            <person name="Thomas B.C."/>
            <person name="Warren L.A."/>
            <person name="Banfield J.F."/>
        </authorList>
    </citation>
    <scope>NUCLEOTIDE SEQUENCE [LARGE SCALE GENOMIC DNA]</scope>
    <source>
        <strain evidence="2">32-67-7</strain>
    </source>
</reference>
<keyword evidence="1" id="KW-1133">Transmembrane helix</keyword>